<evidence type="ECO:0000313" key="2">
    <source>
        <dbReference type="EMBL" id="EEZ92861.1"/>
    </source>
</evidence>
<feature type="transmembrane region" description="Helical" evidence="1">
    <location>
        <begin position="115"/>
        <end position="138"/>
    </location>
</feature>
<reference evidence="2 3" key="1">
    <citation type="journal article" date="2010" name="Proc. Natl. Acad. Sci. U.S.A.">
        <title>Enigmatic, ultrasmall, uncultivated Archaea.</title>
        <authorList>
            <person name="Baker B.J."/>
            <person name="Comolli L.R."/>
            <person name="Dick G.J."/>
            <person name="Hauser L.J."/>
            <person name="Hyatt D."/>
            <person name="Dill B.D."/>
            <person name="Land M.L."/>
            <person name="Verberkmoes N.C."/>
            <person name="Hettich R.L."/>
            <person name="Banfield J.F."/>
        </authorList>
    </citation>
    <scope>NUCLEOTIDE SEQUENCE [LARGE SCALE GENOMIC DNA]</scope>
</reference>
<evidence type="ECO:0000256" key="1">
    <source>
        <dbReference type="SAM" id="Phobius"/>
    </source>
</evidence>
<name>D2EFG4_PARA4</name>
<gene>
    <name evidence="2" type="ORF">BJBARM4_0482</name>
</gene>
<protein>
    <submittedName>
        <fullName evidence="2">Uncharacterized protein</fullName>
    </submittedName>
</protein>
<dbReference type="EMBL" id="GG730046">
    <property type="protein sequence ID" value="EEZ92861.1"/>
    <property type="molecule type" value="Genomic_DNA"/>
</dbReference>
<feature type="transmembrane region" description="Helical" evidence="1">
    <location>
        <begin position="15"/>
        <end position="34"/>
    </location>
</feature>
<keyword evidence="1" id="KW-0472">Membrane</keyword>
<keyword evidence="1" id="KW-0812">Transmembrane</keyword>
<dbReference type="AlphaFoldDB" id="D2EFG4"/>
<keyword evidence="1" id="KW-1133">Transmembrane helix</keyword>
<feature type="transmembrane region" description="Helical" evidence="1">
    <location>
        <begin position="74"/>
        <end position="92"/>
    </location>
</feature>
<evidence type="ECO:0000313" key="3">
    <source>
        <dbReference type="Proteomes" id="UP000009375"/>
    </source>
</evidence>
<feature type="transmembrane region" description="Helical" evidence="1">
    <location>
        <begin position="46"/>
        <end position="67"/>
    </location>
</feature>
<accession>D2EFG4</accession>
<dbReference type="Proteomes" id="UP000009375">
    <property type="component" value="Unassembled WGS sequence"/>
</dbReference>
<proteinExistence type="predicted"/>
<organism evidence="2 3">
    <name type="scientific">Candidatus Parvarchaeum acidiphilum ARMAN-4</name>
    <dbReference type="NCBI Taxonomy" id="662760"/>
    <lineage>
        <taxon>Archaea</taxon>
        <taxon>Candidatus Parvarchaeota</taxon>
        <taxon>Candidatus Parvarchaeum</taxon>
    </lineage>
</organism>
<sequence length="141" mass="15890">MAKNHNKKIYEQPSLYLLIGIASAIIIARLYVYLGGDLGLGYDGIRFHHIFLGIILVIVAGLISFSLSEKLRKNVNIMCATAFAFGFGVGLISDEANFLISVGQYYNLSNYYQPINLYVDTIFIVFAFLLFIFSTFIIKRK</sequence>